<accession>A0ACC2VFT0</accession>
<gene>
    <name evidence="1" type="ORF">QFC19_006806</name>
</gene>
<comment type="caution">
    <text evidence="1">The sequence shown here is derived from an EMBL/GenBank/DDBJ whole genome shotgun (WGS) entry which is preliminary data.</text>
</comment>
<evidence type="ECO:0000313" key="1">
    <source>
        <dbReference type="EMBL" id="KAJ9097436.1"/>
    </source>
</evidence>
<dbReference type="Proteomes" id="UP001241377">
    <property type="component" value="Unassembled WGS sequence"/>
</dbReference>
<sequence length="99" mass="10679">MPSFNARSAYMQNGQRDRSASVDTELGAWDADRYYYAGQTSGMGDSGMGENAPYDTLDSPPAGVTHGKTTRADDGERSNVFDLGDDEEEDTTLSGGQRE</sequence>
<organism evidence="1 2">
    <name type="scientific">Naganishia cerealis</name>
    <dbReference type="NCBI Taxonomy" id="610337"/>
    <lineage>
        <taxon>Eukaryota</taxon>
        <taxon>Fungi</taxon>
        <taxon>Dikarya</taxon>
        <taxon>Basidiomycota</taxon>
        <taxon>Agaricomycotina</taxon>
        <taxon>Tremellomycetes</taxon>
        <taxon>Filobasidiales</taxon>
        <taxon>Filobasidiaceae</taxon>
        <taxon>Naganishia</taxon>
    </lineage>
</organism>
<evidence type="ECO:0000313" key="2">
    <source>
        <dbReference type="Proteomes" id="UP001241377"/>
    </source>
</evidence>
<proteinExistence type="predicted"/>
<dbReference type="EMBL" id="JASBWR010000086">
    <property type="protein sequence ID" value="KAJ9097436.1"/>
    <property type="molecule type" value="Genomic_DNA"/>
</dbReference>
<reference evidence="1" key="1">
    <citation type="submission" date="2023-04" db="EMBL/GenBank/DDBJ databases">
        <title>Draft Genome sequencing of Naganishia species isolated from polar environments using Oxford Nanopore Technology.</title>
        <authorList>
            <person name="Leo P."/>
            <person name="Venkateswaran K."/>
        </authorList>
    </citation>
    <scope>NUCLEOTIDE SEQUENCE</scope>
    <source>
        <strain evidence="1">MNA-CCFEE 5261</strain>
    </source>
</reference>
<keyword evidence="2" id="KW-1185">Reference proteome</keyword>
<name>A0ACC2VFT0_9TREE</name>
<protein>
    <submittedName>
        <fullName evidence="1">Uncharacterized protein</fullName>
    </submittedName>
</protein>